<name>A0A329YGR3_RHITR</name>
<evidence type="ECO:0000313" key="2">
    <source>
        <dbReference type="EMBL" id="RAX42363.1"/>
    </source>
</evidence>
<comment type="caution">
    <text evidence="2">The sequence shown here is derived from an EMBL/GenBank/DDBJ whole genome shotgun (WGS) entry which is preliminary data.</text>
</comment>
<accession>A0A329YGR3</accession>
<sequence length="121" mass="12863">MFNFDEANKKGKEAMDTALKSYSDVTKGFQAIAAEAAEYSKKSFQDGVAHFETLAGVKSFEAAFELQSSYVKSSYENFIAEATKLGEMYADLAKTAYKPYEAPVAAATKAAGKAAATATAA</sequence>
<feature type="domain" description="Phasin" evidence="1">
    <location>
        <begin position="7"/>
        <end position="102"/>
    </location>
</feature>
<dbReference type="Pfam" id="PF09361">
    <property type="entry name" value="Phasin_2"/>
    <property type="match status" value="1"/>
</dbReference>
<dbReference type="AlphaFoldDB" id="A0A329YGR3"/>
<dbReference type="RefSeq" id="WP_112340851.1">
    <property type="nucleotide sequence ID" value="NZ_QMKK01000022.1"/>
</dbReference>
<dbReference type="InterPro" id="IPR018968">
    <property type="entry name" value="Phasin"/>
</dbReference>
<gene>
    <name evidence="2" type="ORF">DQ393_05850</name>
</gene>
<proteinExistence type="predicted"/>
<reference evidence="2 3" key="1">
    <citation type="submission" date="2018-06" db="EMBL/GenBank/DDBJ databases">
        <title>Whole Genome Sequence of an efficient microsymbiont, Rhizobium tropici.</title>
        <authorList>
            <person name="Srinivasan R."/>
            <person name="Singh H.V."/>
            <person name="Srivastava R."/>
            <person name="Kumari B."/>
            <person name="Radhakrishna A."/>
        </authorList>
    </citation>
    <scope>NUCLEOTIDE SEQUENCE [LARGE SCALE GENOMIC DNA]</scope>
    <source>
        <strain evidence="2 3">IGFRI Rhizo-19</strain>
    </source>
</reference>
<dbReference type="Proteomes" id="UP000251205">
    <property type="component" value="Unassembled WGS sequence"/>
</dbReference>
<evidence type="ECO:0000259" key="1">
    <source>
        <dbReference type="Pfam" id="PF09361"/>
    </source>
</evidence>
<organism evidence="2 3">
    <name type="scientific">Rhizobium tropici</name>
    <dbReference type="NCBI Taxonomy" id="398"/>
    <lineage>
        <taxon>Bacteria</taxon>
        <taxon>Pseudomonadati</taxon>
        <taxon>Pseudomonadota</taxon>
        <taxon>Alphaproteobacteria</taxon>
        <taxon>Hyphomicrobiales</taxon>
        <taxon>Rhizobiaceae</taxon>
        <taxon>Rhizobium/Agrobacterium group</taxon>
        <taxon>Rhizobium</taxon>
    </lineage>
</organism>
<dbReference type="EMBL" id="QMKK01000022">
    <property type="protein sequence ID" value="RAX42363.1"/>
    <property type="molecule type" value="Genomic_DNA"/>
</dbReference>
<dbReference type="OrthoDB" id="7678100at2"/>
<evidence type="ECO:0000313" key="3">
    <source>
        <dbReference type="Proteomes" id="UP000251205"/>
    </source>
</evidence>
<protein>
    <submittedName>
        <fullName evidence="2">Phasin family protein</fullName>
    </submittedName>
</protein>